<dbReference type="Proteomes" id="UP000076268">
    <property type="component" value="Unassembled WGS sequence"/>
</dbReference>
<evidence type="ECO:0000313" key="11">
    <source>
        <dbReference type="EMBL" id="KYZ76779.1"/>
    </source>
</evidence>
<accession>A0A154BS86</accession>
<dbReference type="Pfam" id="PF18024">
    <property type="entry name" value="HTH_50"/>
    <property type="match status" value="1"/>
</dbReference>
<dbReference type="InterPro" id="IPR013656">
    <property type="entry name" value="PAS_4"/>
</dbReference>
<gene>
    <name evidence="11" type="ORF">AXX12_10235</name>
</gene>
<dbReference type="SMART" id="SM00382">
    <property type="entry name" value="AAA"/>
    <property type="match status" value="1"/>
</dbReference>
<dbReference type="InterPro" id="IPR058031">
    <property type="entry name" value="AAA_lid_NorR"/>
</dbReference>
<keyword evidence="8" id="KW-0175">Coiled coil</keyword>
<dbReference type="Gene3D" id="3.40.50.300">
    <property type="entry name" value="P-loop containing nucleotide triphosphate hydrolases"/>
    <property type="match status" value="1"/>
</dbReference>
<dbReference type="GO" id="GO:0005524">
    <property type="term" value="F:ATP binding"/>
    <property type="evidence" value="ECO:0007669"/>
    <property type="project" value="UniProtKB-KW"/>
</dbReference>
<dbReference type="Gene3D" id="1.10.10.60">
    <property type="entry name" value="Homeodomain-like"/>
    <property type="match status" value="1"/>
</dbReference>
<evidence type="ECO:0000256" key="4">
    <source>
        <dbReference type="ARBA" id="ARBA00023015"/>
    </source>
</evidence>
<dbReference type="SUPFAM" id="SSF54631">
    <property type="entry name" value="CBS-domain pair"/>
    <property type="match status" value="1"/>
</dbReference>
<organism evidence="11 12">
    <name type="scientific">Anaerosporomusa subterranea</name>
    <dbReference type="NCBI Taxonomy" id="1794912"/>
    <lineage>
        <taxon>Bacteria</taxon>
        <taxon>Bacillati</taxon>
        <taxon>Bacillota</taxon>
        <taxon>Negativicutes</taxon>
        <taxon>Acetonemataceae</taxon>
        <taxon>Anaerosporomusa</taxon>
    </lineage>
</organism>
<dbReference type="Pfam" id="PF00158">
    <property type="entry name" value="Sigma54_activat"/>
    <property type="match status" value="1"/>
</dbReference>
<dbReference type="PROSITE" id="PS50045">
    <property type="entry name" value="SIGMA54_INTERACT_4"/>
    <property type="match status" value="1"/>
</dbReference>
<dbReference type="InterPro" id="IPR009057">
    <property type="entry name" value="Homeodomain-like_sf"/>
</dbReference>
<dbReference type="InterPro" id="IPR025943">
    <property type="entry name" value="Sigma_54_int_dom_ATP-bd_2"/>
</dbReference>
<keyword evidence="3" id="KW-0067">ATP-binding</keyword>
<proteinExistence type="predicted"/>
<dbReference type="FunFam" id="3.40.50.300:FF:000006">
    <property type="entry name" value="DNA-binding transcriptional regulator NtrC"/>
    <property type="match status" value="1"/>
</dbReference>
<dbReference type="PROSITE" id="PS50112">
    <property type="entry name" value="PAS"/>
    <property type="match status" value="2"/>
</dbReference>
<feature type="domain" description="PAS" evidence="10">
    <location>
        <begin position="125"/>
        <end position="170"/>
    </location>
</feature>
<dbReference type="Gene3D" id="3.30.450.20">
    <property type="entry name" value="PAS domain"/>
    <property type="match status" value="2"/>
</dbReference>
<keyword evidence="1" id="KW-0547">Nucleotide-binding</keyword>
<dbReference type="GO" id="GO:0003677">
    <property type="term" value="F:DNA binding"/>
    <property type="evidence" value="ECO:0007669"/>
    <property type="project" value="UniProtKB-KW"/>
</dbReference>
<dbReference type="InterPro" id="IPR000014">
    <property type="entry name" value="PAS"/>
</dbReference>
<dbReference type="InterPro" id="IPR046342">
    <property type="entry name" value="CBS_dom_sf"/>
</dbReference>
<feature type="domain" description="PAS" evidence="10">
    <location>
        <begin position="243"/>
        <end position="289"/>
    </location>
</feature>
<dbReference type="PANTHER" id="PTHR32071:SF57">
    <property type="entry name" value="C4-DICARBOXYLATE TRANSPORT TRANSCRIPTIONAL REGULATORY PROTEIN DCTD"/>
    <property type="match status" value="1"/>
</dbReference>
<dbReference type="InterPro" id="IPR013767">
    <property type="entry name" value="PAS_fold"/>
</dbReference>
<protein>
    <recommendedName>
        <fullName evidence="7">HTH-type transcriptional regulatory protein TyrR</fullName>
    </recommendedName>
</protein>
<name>A0A154BS86_ANASB</name>
<evidence type="ECO:0000313" key="12">
    <source>
        <dbReference type="Proteomes" id="UP000076268"/>
    </source>
</evidence>
<evidence type="ECO:0000256" key="3">
    <source>
        <dbReference type="ARBA" id="ARBA00022840"/>
    </source>
</evidence>
<dbReference type="PROSITE" id="PS00675">
    <property type="entry name" value="SIGMA54_INTERACT_1"/>
    <property type="match status" value="1"/>
</dbReference>
<evidence type="ECO:0000256" key="1">
    <source>
        <dbReference type="ARBA" id="ARBA00022741"/>
    </source>
</evidence>
<keyword evidence="6" id="KW-0804">Transcription</keyword>
<dbReference type="InterPro" id="IPR025944">
    <property type="entry name" value="Sigma_54_int_dom_CS"/>
</dbReference>
<dbReference type="InterPro" id="IPR027417">
    <property type="entry name" value="P-loop_NTPase"/>
</dbReference>
<evidence type="ECO:0000259" key="10">
    <source>
        <dbReference type="PROSITE" id="PS50112"/>
    </source>
</evidence>
<dbReference type="NCBIfam" id="TIGR00229">
    <property type="entry name" value="sensory_box"/>
    <property type="match status" value="2"/>
</dbReference>
<dbReference type="InterPro" id="IPR030828">
    <property type="entry name" value="HTH_TyrR"/>
</dbReference>
<dbReference type="SMART" id="SM00091">
    <property type="entry name" value="PAS"/>
    <property type="match status" value="2"/>
</dbReference>
<keyword evidence="4" id="KW-0805">Transcription regulation</keyword>
<dbReference type="SUPFAM" id="SSF55785">
    <property type="entry name" value="PYP-like sensor domain (PAS domain)"/>
    <property type="match status" value="2"/>
</dbReference>
<feature type="coiled-coil region" evidence="8">
    <location>
        <begin position="357"/>
        <end position="384"/>
    </location>
</feature>
<dbReference type="CDD" id="cd00130">
    <property type="entry name" value="PAS"/>
    <property type="match status" value="2"/>
</dbReference>
<evidence type="ECO:0000256" key="6">
    <source>
        <dbReference type="ARBA" id="ARBA00023163"/>
    </source>
</evidence>
<sequence length="718" mass="80746">MFLINISHFDIIRNILLYEGDSVEVALECGRGLPYCSLPVVSTSGYFIGLISIRALLREKPTAEKRSLAAYIKKVTAFSIHDNPLSYQWQGSEDILPITDENNQYIGFVSMHEFYRILNTEYKSMAAEYSQILNSTYNGIIVINTEGQIVIYNSAAERILGKSRAEIYGKHMSVITDDGGLMETLETGQPSVGVKTLLNGYSIITNRTPLMDDAGHVVGAMGVFIDVSDLDRVSLELQVNKALASELNAIIESSYDGLYIADREGKVIRVNSSWEKICGFSRQEILGKTAKELVTMGLYDNSAALLALEKRETSTVMLEITSGPKKGQRIIATGTPVFAESGDLDLVVVNVRDITALEHLKAQLDETRELSRRYANELNEIRLQCNKFDDIVVKSRAMQKVIEMVIRVSQVDSTIIITGESGVGKEVIAQKIHLLSNRKDHSLIKINCGAIPENLLESELFGYEGGAFTGARKDGKIGMFELASGGTLLLDEIGDLSLNLQVKLLRVLQEREIVRVGGIKTIKIDTRIIAATNKDLVLMVRQGSFREDLFYRLNVVNIKIPPLRNRKEDLPPLINMILHRLNTKYHRKKHLSSSVIERLYLYDWPGNIRELENTLERVIVLAYEDVIQLEHLPDFLQNNEIKIAPVILKNIVPLKTAIEETECQLLKKALKEYGTTRKVAKVLEVNQSTIVRKMQQYHIDKDDAEEHQEDAYAHLLRI</sequence>
<keyword evidence="12" id="KW-1185">Reference proteome</keyword>
<reference evidence="11 12" key="1">
    <citation type="submission" date="2016-02" db="EMBL/GenBank/DDBJ databases">
        <title>Anaerosporomusa subterraneum gen. nov., sp. nov., a spore-forming obligate anaerobe isolated from saprolite.</title>
        <authorList>
            <person name="Choi J.K."/>
            <person name="Shah M."/>
            <person name="Yee N."/>
        </authorList>
    </citation>
    <scope>NUCLEOTIDE SEQUENCE [LARGE SCALE GENOMIC DNA]</scope>
    <source>
        <strain evidence="11 12">RU4</strain>
    </source>
</reference>
<feature type="domain" description="Sigma-54 factor interaction" evidence="9">
    <location>
        <begin position="391"/>
        <end position="620"/>
    </location>
</feature>
<dbReference type="STRING" id="1794912.AXX12_10235"/>
<keyword evidence="5" id="KW-0238">DNA-binding</keyword>
<dbReference type="CDD" id="cd00009">
    <property type="entry name" value="AAA"/>
    <property type="match status" value="1"/>
</dbReference>
<dbReference type="AlphaFoldDB" id="A0A154BS86"/>
<dbReference type="PROSITE" id="PS00676">
    <property type="entry name" value="SIGMA54_INTERACT_2"/>
    <property type="match status" value="1"/>
</dbReference>
<dbReference type="Pfam" id="PF25601">
    <property type="entry name" value="AAA_lid_14"/>
    <property type="match status" value="1"/>
</dbReference>
<dbReference type="EMBL" id="LSGP01000017">
    <property type="protein sequence ID" value="KYZ76779.1"/>
    <property type="molecule type" value="Genomic_DNA"/>
</dbReference>
<dbReference type="SUPFAM" id="SSF52540">
    <property type="entry name" value="P-loop containing nucleoside triphosphate hydrolases"/>
    <property type="match status" value="1"/>
</dbReference>
<evidence type="ECO:0000256" key="2">
    <source>
        <dbReference type="ARBA" id="ARBA00022797"/>
    </source>
</evidence>
<dbReference type="InterPro" id="IPR035965">
    <property type="entry name" value="PAS-like_dom_sf"/>
</dbReference>
<dbReference type="Pfam" id="PF00989">
    <property type="entry name" value="PAS"/>
    <property type="match status" value="1"/>
</dbReference>
<dbReference type="PROSITE" id="PS00688">
    <property type="entry name" value="SIGMA54_INTERACT_3"/>
    <property type="match status" value="1"/>
</dbReference>
<dbReference type="Pfam" id="PF08448">
    <property type="entry name" value="PAS_4"/>
    <property type="match status" value="1"/>
</dbReference>
<dbReference type="InterPro" id="IPR002078">
    <property type="entry name" value="Sigma_54_int"/>
</dbReference>
<dbReference type="InterPro" id="IPR003593">
    <property type="entry name" value="AAA+_ATPase"/>
</dbReference>
<evidence type="ECO:0000256" key="7">
    <source>
        <dbReference type="ARBA" id="ARBA00029500"/>
    </source>
</evidence>
<dbReference type="InterPro" id="IPR025662">
    <property type="entry name" value="Sigma_54_int_dom_ATP-bd_1"/>
</dbReference>
<dbReference type="SUPFAM" id="SSF46689">
    <property type="entry name" value="Homeodomain-like"/>
    <property type="match status" value="1"/>
</dbReference>
<dbReference type="PANTHER" id="PTHR32071">
    <property type="entry name" value="TRANSCRIPTIONAL REGULATORY PROTEIN"/>
    <property type="match status" value="1"/>
</dbReference>
<dbReference type="Gene3D" id="1.10.8.60">
    <property type="match status" value="1"/>
</dbReference>
<evidence type="ECO:0000256" key="8">
    <source>
        <dbReference type="SAM" id="Coils"/>
    </source>
</evidence>
<evidence type="ECO:0000256" key="5">
    <source>
        <dbReference type="ARBA" id="ARBA00023125"/>
    </source>
</evidence>
<dbReference type="GO" id="GO:0006355">
    <property type="term" value="P:regulation of DNA-templated transcription"/>
    <property type="evidence" value="ECO:0007669"/>
    <property type="project" value="InterPro"/>
</dbReference>
<comment type="caution">
    <text evidence="11">The sequence shown here is derived from an EMBL/GenBank/DDBJ whole genome shotgun (WGS) entry which is preliminary data.</text>
</comment>
<keyword evidence="2" id="KW-0058">Aromatic hydrocarbons catabolism</keyword>
<evidence type="ECO:0000259" key="9">
    <source>
        <dbReference type="PROSITE" id="PS50045"/>
    </source>
</evidence>